<sequence>MRIDLDEKRGWIRQRVPLSEKELEKNKGKNTVIGKDPFDSNVEVPAASDNDGNNVDPATSNLVEINADPYHEFDDVDYNQVQIDVPISNEQHIEIQKDIPNAEATTTLVQQKIVQKQNLELL</sequence>
<reference evidence="2" key="1">
    <citation type="submission" date="2022-11" db="UniProtKB">
        <authorList>
            <consortium name="WormBaseParasite"/>
        </authorList>
    </citation>
    <scope>IDENTIFICATION</scope>
</reference>
<evidence type="ECO:0000313" key="1">
    <source>
        <dbReference type="Proteomes" id="UP000887579"/>
    </source>
</evidence>
<dbReference type="WBParaSite" id="ES5_v2.g12106.t1">
    <property type="protein sequence ID" value="ES5_v2.g12106.t1"/>
    <property type="gene ID" value="ES5_v2.g12106"/>
</dbReference>
<proteinExistence type="predicted"/>
<name>A0AC34F520_9BILA</name>
<protein>
    <submittedName>
        <fullName evidence="2">Uncharacterized protein</fullName>
    </submittedName>
</protein>
<dbReference type="Proteomes" id="UP000887579">
    <property type="component" value="Unplaced"/>
</dbReference>
<evidence type="ECO:0000313" key="2">
    <source>
        <dbReference type="WBParaSite" id="ES5_v2.g12106.t1"/>
    </source>
</evidence>
<organism evidence="1 2">
    <name type="scientific">Panagrolaimus sp. ES5</name>
    <dbReference type="NCBI Taxonomy" id="591445"/>
    <lineage>
        <taxon>Eukaryota</taxon>
        <taxon>Metazoa</taxon>
        <taxon>Ecdysozoa</taxon>
        <taxon>Nematoda</taxon>
        <taxon>Chromadorea</taxon>
        <taxon>Rhabditida</taxon>
        <taxon>Tylenchina</taxon>
        <taxon>Panagrolaimomorpha</taxon>
        <taxon>Panagrolaimoidea</taxon>
        <taxon>Panagrolaimidae</taxon>
        <taxon>Panagrolaimus</taxon>
    </lineage>
</organism>
<accession>A0AC34F520</accession>